<protein>
    <recommendedName>
        <fullName evidence="3">Bacteriocin</fullName>
    </recommendedName>
</protein>
<evidence type="ECO:0000313" key="1">
    <source>
        <dbReference type="EMBL" id="PWN59522.1"/>
    </source>
</evidence>
<evidence type="ECO:0008006" key="3">
    <source>
        <dbReference type="Google" id="ProtNLM"/>
    </source>
</evidence>
<dbReference type="RefSeq" id="WP_103232952.1">
    <property type="nucleotide sequence ID" value="NZ_PPEG02000008.1"/>
</dbReference>
<dbReference type="AlphaFoldDB" id="A0A316WDM1"/>
<name>A0A316WDM1_9FLAO</name>
<evidence type="ECO:0000313" key="2">
    <source>
        <dbReference type="Proteomes" id="UP000236413"/>
    </source>
</evidence>
<dbReference type="EMBL" id="PPEG02000008">
    <property type="protein sequence ID" value="PWN59522.1"/>
    <property type="molecule type" value="Genomic_DNA"/>
</dbReference>
<accession>A0A316WDM1</accession>
<comment type="caution">
    <text evidence="1">The sequence shown here is derived from an EMBL/GenBank/DDBJ whole genome shotgun (WGS) entry which is preliminary data.</text>
</comment>
<reference evidence="1 2" key="1">
    <citation type="submission" date="2018-04" db="EMBL/GenBank/DDBJ databases">
        <title>Chryseobacterium oncorhynchi 701B-08T from rainbow trout, and Chryseobacterium viscerum 687B-08T from diseased fish.</title>
        <authorList>
            <person name="Jeong J.-J."/>
            <person name="Lee Y.J."/>
            <person name="Pathiraja D."/>
            <person name="Park B."/>
            <person name="Choi I.-G."/>
            <person name="Kim K.D."/>
        </authorList>
    </citation>
    <scope>NUCLEOTIDE SEQUENCE [LARGE SCALE GENOMIC DNA]</scope>
    <source>
        <strain evidence="1 2">687B-08</strain>
    </source>
</reference>
<proteinExistence type="predicted"/>
<sequence>MKNLKKLKRNHLLLINGGDFPYADCDVEGRCPAVSGSYYCSGGICYRSTGGGTPGGNCHEPMRDCMEWETGCGCVYS</sequence>
<dbReference type="Proteomes" id="UP000236413">
    <property type="component" value="Unassembled WGS sequence"/>
</dbReference>
<gene>
    <name evidence="1" type="ORF">C1634_019640</name>
</gene>
<organism evidence="1 2">
    <name type="scientific">Chryseobacterium viscerum</name>
    <dbReference type="NCBI Taxonomy" id="1037377"/>
    <lineage>
        <taxon>Bacteria</taxon>
        <taxon>Pseudomonadati</taxon>
        <taxon>Bacteroidota</taxon>
        <taxon>Flavobacteriia</taxon>
        <taxon>Flavobacteriales</taxon>
        <taxon>Weeksellaceae</taxon>
        <taxon>Chryseobacterium group</taxon>
        <taxon>Chryseobacterium</taxon>
    </lineage>
</organism>